<reference evidence="2" key="1">
    <citation type="journal article" date="2023" name="Science">
        <title>Genome structures resolve the early diversification of teleost fishes.</title>
        <authorList>
            <person name="Parey E."/>
            <person name="Louis A."/>
            <person name="Montfort J."/>
            <person name="Bouchez O."/>
            <person name="Roques C."/>
            <person name="Iampietro C."/>
            <person name="Lluch J."/>
            <person name="Castinel A."/>
            <person name="Donnadieu C."/>
            <person name="Desvignes T."/>
            <person name="Floi Bucao C."/>
            <person name="Jouanno E."/>
            <person name="Wen M."/>
            <person name="Mejri S."/>
            <person name="Dirks R."/>
            <person name="Jansen H."/>
            <person name="Henkel C."/>
            <person name="Chen W.J."/>
            <person name="Zahm M."/>
            <person name="Cabau C."/>
            <person name="Klopp C."/>
            <person name="Thompson A.W."/>
            <person name="Robinson-Rechavi M."/>
            <person name="Braasch I."/>
            <person name="Lecointre G."/>
            <person name="Bobe J."/>
            <person name="Postlethwait J.H."/>
            <person name="Berthelot C."/>
            <person name="Roest Crollius H."/>
            <person name="Guiguen Y."/>
        </authorList>
    </citation>
    <scope>NUCLEOTIDE SEQUENCE</scope>
    <source>
        <strain evidence="2">WJC10195</strain>
    </source>
</reference>
<evidence type="ECO:0000256" key="1">
    <source>
        <dbReference type="SAM" id="MobiDB-lite"/>
    </source>
</evidence>
<feature type="compositionally biased region" description="Basic and acidic residues" evidence="1">
    <location>
        <begin position="209"/>
        <end position="218"/>
    </location>
</feature>
<dbReference type="EMBL" id="JAINUF010000003">
    <property type="protein sequence ID" value="KAJ8369186.1"/>
    <property type="molecule type" value="Genomic_DNA"/>
</dbReference>
<dbReference type="OrthoDB" id="8196415at2759"/>
<dbReference type="Proteomes" id="UP001152622">
    <property type="component" value="Chromosome 3"/>
</dbReference>
<proteinExistence type="predicted"/>
<evidence type="ECO:0000313" key="3">
    <source>
        <dbReference type="Proteomes" id="UP001152622"/>
    </source>
</evidence>
<feature type="region of interest" description="Disordered" evidence="1">
    <location>
        <begin position="68"/>
        <end position="103"/>
    </location>
</feature>
<dbReference type="PANTHER" id="PTHR31025:SF30">
    <property type="entry name" value="SI:DKEY-15H8.17"/>
    <property type="match status" value="1"/>
</dbReference>
<sequence length="518" mass="58423">MANLEIREAIQLSLPGLPDETLASLLESLRVLGVESKKDLQLVREEDLADYLRPIQCKRLISAFKHEEHGTIEEPEPSTSSTSSTLSRPSTRRMLSPNRPLPTNFKVQWDKMPSGIRTAVSSSSRPSAGDRRQLVRLVVEQMREHDVNPSRAICLKVVKSIVREYPRSFTDVLEDGEIIGDGCGSLLMQIKTRVEHVNRNNTLARRRQERNSRSKTAEGGRNMSRGPVDQYGCVRWQPEDLPSGETEETLEDLRRQMLQLYLQEGMAGADRGDLQKWLEITYILQRRFLNGNPPPSISDVKDTWPFLFSQRGLYSHFHLLTNIPILQKLPEAIGRRGHTIMKFFQGHKSNSEVGEVLDAFQEKEENKAMCTILLLLAHFKEPKECIFLQADWSATAADIQRSAQLPSTPLLIVQGETLMKPDAWLLSIEGQVVMGPDNNITNGMAALFASYYNFNLKYLEEAACTLEFVQRGFMGINPQMGSKAASGKVVSRKTGKVVEKKRGAINPRLYTFTQVDGL</sequence>
<dbReference type="AlphaFoldDB" id="A0A9Q1FXT4"/>
<protein>
    <submittedName>
        <fullName evidence="2">Uncharacterized protein</fullName>
    </submittedName>
</protein>
<feature type="region of interest" description="Disordered" evidence="1">
    <location>
        <begin position="204"/>
        <end position="229"/>
    </location>
</feature>
<keyword evidence="3" id="KW-1185">Reference proteome</keyword>
<feature type="compositionally biased region" description="Low complexity" evidence="1">
    <location>
        <begin position="77"/>
        <end position="97"/>
    </location>
</feature>
<organism evidence="2 3">
    <name type="scientific">Synaphobranchus kaupii</name>
    <name type="common">Kaup's arrowtooth eel</name>
    <dbReference type="NCBI Taxonomy" id="118154"/>
    <lineage>
        <taxon>Eukaryota</taxon>
        <taxon>Metazoa</taxon>
        <taxon>Chordata</taxon>
        <taxon>Craniata</taxon>
        <taxon>Vertebrata</taxon>
        <taxon>Euteleostomi</taxon>
        <taxon>Actinopterygii</taxon>
        <taxon>Neopterygii</taxon>
        <taxon>Teleostei</taxon>
        <taxon>Anguilliformes</taxon>
        <taxon>Synaphobranchidae</taxon>
        <taxon>Synaphobranchus</taxon>
    </lineage>
</organism>
<dbReference type="PANTHER" id="PTHR31025">
    <property type="entry name" value="SI:CH211-196P9.1-RELATED"/>
    <property type="match status" value="1"/>
</dbReference>
<accession>A0A9Q1FXT4</accession>
<name>A0A9Q1FXT4_SYNKA</name>
<evidence type="ECO:0000313" key="2">
    <source>
        <dbReference type="EMBL" id="KAJ8369186.1"/>
    </source>
</evidence>
<gene>
    <name evidence="2" type="ORF">SKAU_G00092140</name>
</gene>
<comment type="caution">
    <text evidence="2">The sequence shown here is derived from an EMBL/GenBank/DDBJ whole genome shotgun (WGS) entry which is preliminary data.</text>
</comment>